<dbReference type="Gene3D" id="3.40.50.1000">
    <property type="entry name" value="HAD superfamily/HAD-like"/>
    <property type="match status" value="1"/>
</dbReference>
<dbReference type="SUPFAM" id="SSF56784">
    <property type="entry name" value="HAD-like"/>
    <property type="match status" value="1"/>
</dbReference>
<sequence length="257" mass="26786">MTGARPAGTAGERLVDGVLLDIDDTLVDTRAAFRAAIADTLAAYVGDVDDATVDAALAAWRADVNGHYRAYTRGEVDHRTQRMARANELHAAFGGPVLDDVAYDAWDARFDAAFRAGWVAHEDAVAGLRALLDAGVVVGALTNAASAYQTDKLVRAGLDAHLRVLVGVDTLGVGKPDARVFVEACRRLGTDPARTAYVGDELDVDARAAVAAGLVGVWLDRPGVRRVPVSDEDLAAARAAGVHVVTSLAALPGVLGL</sequence>
<evidence type="ECO:0000313" key="4">
    <source>
        <dbReference type="EMBL" id="QCB94185.1"/>
    </source>
</evidence>
<dbReference type="Proteomes" id="UP000296469">
    <property type="component" value="Chromosome"/>
</dbReference>
<dbReference type="KEGG" id="celz:E5225_12055"/>
<evidence type="ECO:0000256" key="2">
    <source>
        <dbReference type="ARBA" id="ARBA00022801"/>
    </source>
</evidence>
<dbReference type="RefSeq" id="WP_135971921.1">
    <property type="nucleotide sequence ID" value="NZ_CP039291.1"/>
</dbReference>
<keyword evidence="2 4" id="KW-0378">Hydrolase</keyword>
<gene>
    <name evidence="4" type="ORF">E5225_12055</name>
</gene>
<dbReference type="GO" id="GO:0044281">
    <property type="term" value="P:small molecule metabolic process"/>
    <property type="evidence" value="ECO:0007669"/>
    <property type="project" value="UniProtKB-ARBA"/>
</dbReference>
<dbReference type="Gene3D" id="1.20.120.1600">
    <property type="match status" value="1"/>
</dbReference>
<accession>A0A4V1CMU7</accession>
<evidence type="ECO:0000313" key="5">
    <source>
        <dbReference type="Proteomes" id="UP000296469"/>
    </source>
</evidence>
<dbReference type="OrthoDB" id="9810501at2"/>
<reference evidence="4 5" key="1">
    <citation type="submission" date="2019-04" db="EMBL/GenBank/DDBJ databases">
        <title>Isolation and identification of Cellulomonas shaoxiangyii sp. Nov. isolated from feces of the Tibetan antelopes (Pantholops hodgsonii) in the Qinghai-Tibet plateau of China.</title>
        <authorList>
            <person name="Tian Z."/>
        </authorList>
    </citation>
    <scope>NUCLEOTIDE SEQUENCE [LARGE SCALE GENOMIC DNA]</scope>
    <source>
        <strain evidence="4 5">Z28</strain>
    </source>
</reference>
<evidence type="ECO:0000256" key="1">
    <source>
        <dbReference type="ARBA" id="ARBA00001946"/>
    </source>
</evidence>
<dbReference type="PANTHER" id="PTHR46470">
    <property type="entry name" value="N-ACYLNEURAMINATE-9-PHOSPHATASE"/>
    <property type="match status" value="1"/>
</dbReference>
<dbReference type="GO" id="GO:0016787">
    <property type="term" value="F:hydrolase activity"/>
    <property type="evidence" value="ECO:0007669"/>
    <property type="project" value="UniProtKB-KW"/>
</dbReference>
<dbReference type="InterPro" id="IPR051400">
    <property type="entry name" value="HAD-like_hydrolase"/>
</dbReference>
<dbReference type="EMBL" id="CP039291">
    <property type="protein sequence ID" value="QCB94185.1"/>
    <property type="molecule type" value="Genomic_DNA"/>
</dbReference>
<dbReference type="AlphaFoldDB" id="A0A4V1CMU7"/>
<name>A0A4V1CMU7_9CELL</name>
<evidence type="ECO:0000256" key="3">
    <source>
        <dbReference type="ARBA" id="ARBA00022842"/>
    </source>
</evidence>
<protein>
    <submittedName>
        <fullName evidence="4">HAD family hydrolase</fullName>
    </submittedName>
</protein>
<dbReference type="SFLD" id="SFLDG01129">
    <property type="entry name" value="C1.5:_HAD__Beta-PGM__Phosphata"/>
    <property type="match status" value="1"/>
</dbReference>
<proteinExistence type="predicted"/>
<dbReference type="NCBIfam" id="TIGR01549">
    <property type="entry name" value="HAD-SF-IA-v1"/>
    <property type="match status" value="1"/>
</dbReference>
<dbReference type="InterPro" id="IPR023214">
    <property type="entry name" value="HAD_sf"/>
</dbReference>
<dbReference type="InterPro" id="IPR036412">
    <property type="entry name" value="HAD-like_sf"/>
</dbReference>
<keyword evidence="5" id="KW-1185">Reference proteome</keyword>
<dbReference type="PANTHER" id="PTHR46470:SF4">
    <property type="entry name" value="5-AMINO-6-(5-PHOSPHO-D-RIBITYLAMINO)URACIL PHOSPHATASE YIGB"/>
    <property type="match status" value="1"/>
</dbReference>
<organism evidence="4 5">
    <name type="scientific">Cellulomonas shaoxiangyii</name>
    <dbReference type="NCBI Taxonomy" id="2566013"/>
    <lineage>
        <taxon>Bacteria</taxon>
        <taxon>Bacillati</taxon>
        <taxon>Actinomycetota</taxon>
        <taxon>Actinomycetes</taxon>
        <taxon>Micrococcales</taxon>
        <taxon>Cellulomonadaceae</taxon>
        <taxon>Cellulomonas</taxon>
    </lineage>
</organism>
<comment type="cofactor">
    <cofactor evidence="1">
        <name>Mg(2+)</name>
        <dbReference type="ChEBI" id="CHEBI:18420"/>
    </cofactor>
</comment>
<dbReference type="InterPro" id="IPR006439">
    <property type="entry name" value="HAD-SF_hydro_IA"/>
</dbReference>
<keyword evidence="3" id="KW-0460">Magnesium</keyword>
<dbReference type="SFLD" id="SFLDS00003">
    <property type="entry name" value="Haloacid_Dehalogenase"/>
    <property type="match status" value="1"/>
</dbReference>
<dbReference type="Pfam" id="PF00702">
    <property type="entry name" value="Hydrolase"/>
    <property type="match status" value="1"/>
</dbReference>